<dbReference type="EMBL" id="NGAF01000001">
    <property type="protein sequence ID" value="OXR46988.1"/>
    <property type="molecule type" value="Genomic_DNA"/>
</dbReference>
<gene>
    <name evidence="1" type="ORF">B7C42_00104</name>
</gene>
<reference evidence="1 2" key="1">
    <citation type="submission" date="2017-07" db="EMBL/GenBank/DDBJ databases">
        <title>First draft Genome Sequence of Nocardia cerradoensis isolated from human infection.</title>
        <authorList>
            <person name="Carrasco G."/>
        </authorList>
    </citation>
    <scope>NUCLEOTIDE SEQUENCE [LARGE SCALE GENOMIC DNA]</scope>
    <source>
        <strain evidence="1 2">CNM20130759</strain>
    </source>
</reference>
<evidence type="ECO:0000313" key="1">
    <source>
        <dbReference type="EMBL" id="OXR46988.1"/>
    </source>
</evidence>
<dbReference type="InterPro" id="IPR029058">
    <property type="entry name" value="AB_hydrolase_fold"/>
</dbReference>
<protein>
    <submittedName>
        <fullName evidence="1">Uncharacterized protein</fullName>
    </submittedName>
</protein>
<dbReference type="Gene3D" id="3.40.50.1820">
    <property type="entry name" value="alpha/beta hydrolase"/>
    <property type="match status" value="1"/>
</dbReference>
<sequence>MIQDVCSGRVAEHGSLLIDAAGFGLVLDALAHPGPADPSRVDHAVCAQLALPRLDPGGVAQSSPTLTELSIGLLDPANWVPAEPPLPVYAQPNDG</sequence>
<organism evidence="1 2">
    <name type="scientific">Nocardia cerradoensis</name>
    <dbReference type="NCBI Taxonomy" id="85688"/>
    <lineage>
        <taxon>Bacteria</taxon>
        <taxon>Bacillati</taxon>
        <taxon>Actinomycetota</taxon>
        <taxon>Actinomycetes</taxon>
        <taxon>Mycobacteriales</taxon>
        <taxon>Nocardiaceae</taxon>
        <taxon>Nocardia</taxon>
    </lineage>
</organism>
<accession>A0A231HDZ0</accession>
<dbReference type="AlphaFoldDB" id="A0A231HDZ0"/>
<name>A0A231HDZ0_9NOCA</name>
<comment type="caution">
    <text evidence="1">The sequence shown here is derived from an EMBL/GenBank/DDBJ whole genome shotgun (WGS) entry which is preliminary data.</text>
</comment>
<keyword evidence="2" id="KW-1185">Reference proteome</keyword>
<dbReference type="Proteomes" id="UP000215506">
    <property type="component" value="Unassembled WGS sequence"/>
</dbReference>
<proteinExistence type="predicted"/>
<evidence type="ECO:0000313" key="2">
    <source>
        <dbReference type="Proteomes" id="UP000215506"/>
    </source>
</evidence>